<dbReference type="InterPro" id="IPR011989">
    <property type="entry name" value="ARM-like"/>
</dbReference>
<dbReference type="InterPro" id="IPR016024">
    <property type="entry name" value="ARM-type_fold"/>
</dbReference>
<dbReference type="OrthoDB" id="271111at2759"/>
<dbReference type="InterPro" id="IPR029452">
    <property type="entry name" value="RICTOR_V"/>
</dbReference>
<feature type="compositionally biased region" description="Basic residues" evidence="2">
    <location>
        <begin position="1199"/>
        <end position="1208"/>
    </location>
</feature>
<evidence type="ECO:0000256" key="1">
    <source>
        <dbReference type="ARBA" id="ARBA00008878"/>
    </source>
</evidence>
<protein>
    <recommendedName>
        <fullName evidence="8">Rapamycin-insensitive companion of mTOR</fullName>
    </recommendedName>
</protein>
<proteinExistence type="inferred from homology"/>
<dbReference type="GO" id="GO:0031932">
    <property type="term" value="C:TORC2 complex"/>
    <property type="evidence" value="ECO:0007669"/>
    <property type="project" value="InterPro"/>
</dbReference>
<dbReference type="PANTHER" id="PTHR13298:SF11">
    <property type="entry name" value="RAPAMYCIN-INSENSITIVE COMPANION OF MTOR"/>
    <property type="match status" value="1"/>
</dbReference>
<dbReference type="STRING" id="6832.A0A553PCH0"/>
<feature type="region of interest" description="Disordered" evidence="2">
    <location>
        <begin position="1490"/>
        <end position="1509"/>
    </location>
</feature>
<feature type="compositionally biased region" description="Polar residues" evidence="2">
    <location>
        <begin position="1231"/>
        <end position="1240"/>
    </location>
</feature>
<name>A0A553PCH0_TIGCA</name>
<comment type="caution">
    <text evidence="6">The sequence shown here is derived from an EMBL/GenBank/DDBJ whole genome shotgun (WGS) entry which is preliminary data.</text>
</comment>
<feature type="compositionally biased region" description="Polar residues" evidence="2">
    <location>
        <begin position="1491"/>
        <end position="1502"/>
    </location>
</feature>
<dbReference type="Pfam" id="PF14664">
    <property type="entry name" value="RICTOR_N"/>
    <property type="match status" value="1"/>
</dbReference>
<dbReference type="InterPro" id="IPR028268">
    <property type="entry name" value="Pianissimo_fam"/>
</dbReference>
<feature type="domain" description="Rapamycin-insensitive companion of mTOR middle" evidence="3">
    <location>
        <begin position="594"/>
        <end position="818"/>
    </location>
</feature>
<evidence type="ECO:0000313" key="6">
    <source>
        <dbReference type="EMBL" id="TRY75373.1"/>
    </source>
</evidence>
<dbReference type="Proteomes" id="UP000318571">
    <property type="component" value="Chromosome 2"/>
</dbReference>
<evidence type="ECO:0000259" key="3">
    <source>
        <dbReference type="SMART" id="SM01307"/>
    </source>
</evidence>
<evidence type="ECO:0000259" key="5">
    <source>
        <dbReference type="SMART" id="SM01310"/>
    </source>
</evidence>
<dbReference type="SMART" id="SM01310">
    <property type="entry name" value="RICTOR_V"/>
    <property type="match status" value="1"/>
</dbReference>
<feature type="domain" description="Rapamycin-insensitive companion of mTOR N-terminal" evidence="4">
    <location>
        <begin position="112"/>
        <end position="498"/>
    </location>
</feature>
<organism evidence="6 7">
    <name type="scientific">Tigriopus californicus</name>
    <name type="common">Marine copepod</name>
    <dbReference type="NCBI Taxonomy" id="6832"/>
    <lineage>
        <taxon>Eukaryota</taxon>
        <taxon>Metazoa</taxon>
        <taxon>Ecdysozoa</taxon>
        <taxon>Arthropoda</taxon>
        <taxon>Crustacea</taxon>
        <taxon>Multicrustacea</taxon>
        <taxon>Hexanauplia</taxon>
        <taxon>Copepoda</taxon>
        <taxon>Harpacticoida</taxon>
        <taxon>Harpacticidae</taxon>
        <taxon>Tigriopus</taxon>
    </lineage>
</organism>
<feature type="compositionally biased region" description="Low complexity" evidence="2">
    <location>
        <begin position="1309"/>
        <end position="1330"/>
    </location>
</feature>
<dbReference type="InterPro" id="IPR029451">
    <property type="entry name" value="RICTOR_M"/>
</dbReference>
<sequence>MAAAAAFDGRRAVTQGGSDQDESQDEWMAWRRGAASASIHPGGSGSAHSGGAMSAAEAARARIRARRNRSADESEDEGQNLHRDSSRSMPDKVREILCALVQKSGVTKAKKLTFLNSLVKLLTQNPEARDFGLRKREVLICLRIPLTHDSAEVRAATLRVLRYLATEENDVRDLNRVNIHYLIAKCLDIDLDNRLERVHAVRLARKCLFLAPQYLSPTIVRSLVAVAQGDPKDPDRLQRACLAILCELSLFNSDLFVRCQGVHVLTHSLLDCNMPRITEAVLGSLLHLYNHPETRTLAKIRLDLIVAPYTGFRYVHHEQAPQDGSTNEVEFHFQSAHHVILSTLRSWSGLTHLARFTDKLGHPVRSPIKSLVEVLHLNRSETRKLVILLLFEALSLVVPKHYNTHERALEYIKCDHFRDLWKLTDGFVASEGLDILPPLSCPRPNLLDSHLSLLLYCLLSAKLPDALAVVIVNSDTELSVLATILLGEFLYLAYRLLPREVNIASHCLPPLLDEVASPDHVKALKAQEAVTALRQCHALKKRGPVANSLILDQILTNSSRGSDFMGEPFVGDRIQLSPVPWSYQGLMKSSEASRDRTSGQTFIHDSKVTSTSEADEWDWDAVTALFKWPTESFMALETTMARQFIKRITDFYLPSNDLFAKVDLNKSRAKYLARTGCYFFEFLLKSKSPDSSKALDELLDDICSQVQTLLNASPSSYGNCLFSPNRIGTTCCQHYFLFLGRLSKSDEGRKILDAHQVLQSLFSLLLLKNEMYLKLIVACLDYSSPDWGSRNLLRKALRETSESCRIYSTRFLAVLVRSRTPSVAQWGIEFLVNQLFDESKVIPWMALDFLLEACSDKMNLEAMICTLSHRINTLDHLGLRGSLLVTLMLSSANGFKYLSKVGYIRDQLSAWAQGLNLEYVRHVEELLNDGFSHHQHTLDQTYGRRTQEAHKLRNVFVPPHLYGQLAQTPEGVKMLLHEEAFKDMLALVKVKNRRPSNSGKPYLKTSDILQLKTAIWGICHVGSSPLGAAFIEKENVLHILITWAETSIYYSLQGTAFYALSLLATHRKGAKMLAELGWVSLRYASDDKWPVPEELEAHHLQAMQLSLEGQPMSVQEAEKSLFGLYDSQSDPHGQGLDRGRILDDSDHHDLDERSLSSRSDTSSKNISTRKRLSAMFRSFSLGQKSEEQSSGNEDSNKKIPAKLRRRLFQTKSFEVDSDTHPEDMPKFRLSLATNDSGSSRGHSEPPVEVAPIATPDGDSDVILASPVHAESTPIHNQTPSTTFTNSSSTSGVSSQGSTPISKPTSHFNPSAPRRLSPIPSSSSLSNLKSPLSPPPEIHEPRPMETLAPTSSSQVVLRSRQAIRSGQRTCSESEAANLTLSHLPTSTATHLVQPETAFSATSVSSISSWQNEQNPGYLTLRSIHNKRRPPLMLSDSTDTPALESPSAHMVTPHVGESGLEMKAVPHRQDTWTRKTRSLDYRVLNKMRPRLPSQVSNHDFTSTTRRSHRPTMMMMPLREESEDNGGPERKFWGITMPLNVDVLFPKDDLRDGGNFSLLSEDFLFHSNQPHLSSWLKNQVRQSTRRRSSLSTEQAANFQGLEFHTHSNCLGCFRMNLIEGLVEDEPDSGPLPRPRSGSLSVVCPGSSQFQNEDYCQQTRLIQSNQGSPIALRKVQSNRRESVMAVIGSGESFMDDLQGSNTSARSDFDGSRTAQSTVATNFVSGNAGPSNSAGTLTEGFLSKVNQRKEVLKMIGIMNATVGVKTAEQGLLKFKQKYPNVFNDLCLYSDVCILLSRYSFRLSTRRFIQELFMDLHFEELYEEPFKLLQLEFPLANFVAPGGLESCHPPGASGPALGQLMETPLEDVLYMA</sequence>
<evidence type="ECO:0000259" key="4">
    <source>
        <dbReference type="SMART" id="SM01308"/>
    </source>
</evidence>
<evidence type="ECO:0008006" key="8">
    <source>
        <dbReference type="Google" id="ProtNLM"/>
    </source>
</evidence>
<dbReference type="GO" id="GO:0038203">
    <property type="term" value="P:TORC2 signaling"/>
    <property type="evidence" value="ECO:0007669"/>
    <property type="project" value="TreeGrafter"/>
</dbReference>
<feature type="compositionally biased region" description="Polar residues" evidence="2">
    <location>
        <begin position="1181"/>
        <end position="1193"/>
    </location>
</feature>
<feature type="region of interest" description="Disordered" evidence="2">
    <location>
        <begin position="1125"/>
        <end position="1168"/>
    </location>
</feature>
<dbReference type="Pfam" id="PF14666">
    <property type="entry name" value="RICTOR_M"/>
    <property type="match status" value="1"/>
</dbReference>
<comment type="similarity">
    <text evidence="1">Belongs to the RICTOR family.</text>
</comment>
<dbReference type="GO" id="GO:0043539">
    <property type="term" value="F:protein serine/threonine kinase activator activity"/>
    <property type="evidence" value="ECO:0007669"/>
    <property type="project" value="TreeGrafter"/>
</dbReference>
<evidence type="ECO:0000256" key="2">
    <source>
        <dbReference type="SAM" id="MobiDB-lite"/>
    </source>
</evidence>
<dbReference type="Gene3D" id="1.25.10.10">
    <property type="entry name" value="Leucine-rich Repeat Variant"/>
    <property type="match status" value="1"/>
</dbReference>
<keyword evidence="7" id="KW-1185">Reference proteome</keyword>
<feature type="compositionally biased region" description="Basic and acidic residues" evidence="2">
    <location>
        <begin position="1213"/>
        <end position="1226"/>
    </location>
</feature>
<feature type="domain" description="Rapamycin-insensitive companion of mTOR" evidence="5">
    <location>
        <begin position="1008"/>
        <end position="1080"/>
    </location>
</feature>
<feature type="region of interest" description="Disordered" evidence="2">
    <location>
        <begin position="1181"/>
        <end position="1354"/>
    </location>
</feature>
<dbReference type="EMBL" id="VCGU01000005">
    <property type="protein sequence ID" value="TRY75373.1"/>
    <property type="molecule type" value="Genomic_DNA"/>
</dbReference>
<dbReference type="InterPro" id="IPR029453">
    <property type="entry name" value="Rictor_IV"/>
</dbReference>
<gene>
    <name evidence="6" type="ORF">TCAL_00694</name>
</gene>
<feature type="region of interest" description="Disordered" evidence="2">
    <location>
        <begin position="1"/>
        <end position="89"/>
    </location>
</feature>
<evidence type="ECO:0000313" key="7">
    <source>
        <dbReference type="Proteomes" id="UP000318571"/>
    </source>
</evidence>
<dbReference type="GO" id="GO:0051897">
    <property type="term" value="P:positive regulation of phosphatidylinositol 3-kinase/protein kinase B signal transduction"/>
    <property type="evidence" value="ECO:0007669"/>
    <property type="project" value="TreeGrafter"/>
</dbReference>
<dbReference type="SMART" id="SM01307">
    <property type="entry name" value="RICTOR_M"/>
    <property type="match status" value="1"/>
</dbReference>
<dbReference type="SMART" id="SM01308">
    <property type="entry name" value="RICTOR_N"/>
    <property type="match status" value="1"/>
</dbReference>
<dbReference type="SUPFAM" id="SSF48371">
    <property type="entry name" value="ARM repeat"/>
    <property type="match status" value="2"/>
</dbReference>
<feature type="compositionally biased region" description="Basic and acidic residues" evidence="2">
    <location>
        <begin position="1135"/>
        <end position="1155"/>
    </location>
</feature>
<dbReference type="OMA" id="METKREC"/>
<dbReference type="InterPro" id="IPR028267">
    <property type="entry name" value="Pianissimo_N"/>
</dbReference>
<dbReference type="Pfam" id="PF14663">
    <property type="entry name" value="RasGEF_N_2"/>
    <property type="match status" value="1"/>
</dbReference>
<feature type="compositionally biased region" description="Low complexity" evidence="2">
    <location>
        <begin position="1276"/>
        <end position="1299"/>
    </location>
</feature>
<accession>A0A553PCH0</accession>
<reference evidence="6 7" key="1">
    <citation type="journal article" date="2018" name="Nat. Ecol. Evol.">
        <title>Genomic signatures of mitonuclear coevolution across populations of Tigriopus californicus.</title>
        <authorList>
            <person name="Barreto F.S."/>
            <person name="Watson E.T."/>
            <person name="Lima T.G."/>
            <person name="Willett C.S."/>
            <person name="Edmands S."/>
            <person name="Li W."/>
            <person name="Burton R.S."/>
        </authorList>
    </citation>
    <scope>NUCLEOTIDE SEQUENCE [LARGE SCALE GENOMIC DNA]</scope>
    <source>
        <strain evidence="6 7">San Diego</strain>
    </source>
</reference>
<dbReference type="SMART" id="SM01303">
    <property type="entry name" value="RasGEF_N_2"/>
    <property type="match status" value="1"/>
</dbReference>
<dbReference type="Pfam" id="PF14668">
    <property type="entry name" value="RICTOR_V"/>
    <property type="match status" value="1"/>
</dbReference>
<feature type="compositionally biased region" description="Basic and acidic residues" evidence="2">
    <location>
        <begin position="79"/>
        <end position="89"/>
    </location>
</feature>
<feature type="compositionally biased region" description="Low complexity" evidence="2">
    <location>
        <begin position="33"/>
        <end position="58"/>
    </location>
</feature>
<dbReference type="PANTHER" id="PTHR13298">
    <property type="entry name" value="CYTOSOLIC REGULATOR PIANISSIMO"/>
    <property type="match status" value="1"/>
</dbReference>